<feature type="signal peptide" evidence="2">
    <location>
        <begin position="1"/>
        <end position="20"/>
    </location>
</feature>
<gene>
    <name evidence="3" type="ORF">DLJ82_4222</name>
</gene>
<dbReference type="EMBL" id="CP030760">
    <property type="protein sequence ID" value="AXA41785.1"/>
    <property type="molecule type" value="Genomic_DNA"/>
</dbReference>
<feature type="compositionally biased region" description="Polar residues" evidence="1">
    <location>
        <begin position="56"/>
        <end position="70"/>
    </location>
</feature>
<dbReference type="Proteomes" id="UP000251166">
    <property type="component" value="Chromosome"/>
</dbReference>
<accession>A0A2Z4YNR2</accession>
<reference evidence="3 4" key="1">
    <citation type="submission" date="2018-07" db="EMBL/GenBank/DDBJ databases">
        <title>Rhizobium leguminosarum strain:ATCC 14479 Genome sequencing and assembly.</title>
        <authorList>
            <person name="Chakraborty R."/>
        </authorList>
    </citation>
    <scope>NUCLEOTIDE SEQUENCE [LARGE SCALE GENOMIC DNA]</scope>
    <source>
        <strain evidence="3 4">ATCC 14479</strain>
    </source>
</reference>
<name>A0A2Z4YNR2_RHILE</name>
<evidence type="ECO:0000256" key="2">
    <source>
        <dbReference type="SAM" id="SignalP"/>
    </source>
</evidence>
<protein>
    <submittedName>
        <fullName evidence="3">Uncharacterized protein</fullName>
    </submittedName>
</protein>
<keyword evidence="2" id="KW-0732">Signal</keyword>
<evidence type="ECO:0000256" key="1">
    <source>
        <dbReference type="SAM" id="MobiDB-lite"/>
    </source>
</evidence>
<organism evidence="3 4">
    <name type="scientific">Rhizobium leguminosarum</name>
    <dbReference type="NCBI Taxonomy" id="384"/>
    <lineage>
        <taxon>Bacteria</taxon>
        <taxon>Pseudomonadati</taxon>
        <taxon>Pseudomonadota</taxon>
        <taxon>Alphaproteobacteria</taxon>
        <taxon>Hyphomicrobiales</taxon>
        <taxon>Rhizobiaceae</taxon>
        <taxon>Rhizobium/Agrobacterium group</taxon>
        <taxon>Rhizobium</taxon>
    </lineage>
</organism>
<feature type="region of interest" description="Disordered" evidence="1">
    <location>
        <begin position="51"/>
        <end position="70"/>
    </location>
</feature>
<dbReference type="AlphaFoldDB" id="A0A2Z4YNR2"/>
<dbReference type="RefSeq" id="WP_245472622.1">
    <property type="nucleotide sequence ID" value="NZ_CP030760.1"/>
</dbReference>
<proteinExistence type="predicted"/>
<evidence type="ECO:0000313" key="3">
    <source>
        <dbReference type="EMBL" id="AXA41785.1"/>
    </source>
</evidence>
<feature type="chain" id="PRO_5016358600" evidence="2">
    <location>
        <begin position="21"/>
        <end position="174"/>
    </location>
</feature>
<evidence type="ECO:0000313" key="4">
    <source>
        <dbReference type="Proteomes" id="UP000251166"/>
    </source>
</evidence>
<sequence>MRFFAALVIAILLSGEGAVACTLNDTLKLCVLNGRSLAALHSGVNRGDWTVEAPSSPVNSTSEPRTGSEQYTMPSGLRFAMYYQEYRNLFSATCSLDYFGVLAADRSEDLRCSSAEFEAFEAGLSAASLGSVTKDRKESGMAYLIEGESTWMTVVVVGKDLLNIWVETSVLKKP</sequence>